<dbReference type="Gene3D" id="3.40.1080.10">
    <property type="entry name" value="Glutaconate Coenzyme A-transferase"/>
    <property type="match status" value="1"/>
</dbReference>
<dbReference type="Proteomes" id="UP000247523">
    <property type="component" value="Unassembled WGS sequence"/>
</dbReference>
<evidence type="ECO:0000259" key="3">
    <source>
        <dbReference type="Pfam" id="PF02550"/>
    </source>
</evidence>
<dbReference type="AlphaFoldDB" id="A0A318EPA1"/>
<comment type="caution">
    <text evidence="5">The sequence shown here is derived from an EMBL/GenBank/DDBJ whole genome shotgun (WGS) entry which is preliminary data.</text>
</comment>
<evidence type="ECO:0000256" key="2">
    <source>
        <dbReference type="ARBA" id="ARBA00022679"/>
    </source>
</evidence>
<name>A0A318EPA1_9FIRM</name>
<reference evidence="5 6" key="1">
    <citation type="submission" date="2018-05" db="EMBL/GenBank/DDBJ databases">
        <title>Genomic Encyclopedia of Type Strains, Phase IV (KMG-IV): sequencing the most valuable type-strain genomes for metagenomic binning, comparative biology and taxonomic classification.</title>
        <authorList>
            <person name="Goeker M."/>
        </authorList>
    </citation>
    <scope>NUCLEOTIDE SEQUENCE [LARGE SCALE GENOMIC DNA]</scope>
    <source>
        <strain evidence="5 6">DSM 28816</strain>
    </source>
</reference>
<evidence type="ECO:0000313" key="6">
    <source>
        <dbReference type="Proteomes" id="UP000247523"/>
    </source>
</evidence>
<dbReference type="InterPro" id="IPR026888">
    <property type="entry name" value="AcetylCoA_hyd_C"/>
</dbReference>
<dbReference type="SUPFAM" id="SSF100950">
    <property type="entry name" value="NagB/RpiA/CoA transferase-like"/>
    <property type="match status" value="2"/>
</dbReference>
<comment type="similarity">
    <text evidence="1">Belongs to the acetyl-CoA hydrolase/transferase family.</text>
</comment>
<dbReference type="Pfam" id="PF02550">
    <property type="entry name" value="AcetylCoA_hydro"/>
    <property type="match status" value="1"/>
</dbReference>
<dbReference type="GO" id="GO:0008775">
    <property type="term" value="F:acetate CoA-transferase activity"/>
    <property type="evidence" value="ECO:0007669"/>
    <property type="project" value="InterPro"/>
</dbReference>
<dbReference type="EMBL" id="QICS01000009">
    <property type="protein sequence ID" value="PXV87796.1"/>
    <property type="molecule type" value="Genomic_DNA"/>
</dbReference>
<dbReference type="Gene3D" id="3.30.750.70">
    <property type="entry name" value="4-hydroxybutyrate coenzyme like domains"/>
    <property type="match status" value="1"/>
</dbReference>
<feature type="domain" description="Acetyl-CoA hydrolase/transferase N-terminal" evidence="3">
    <location>
        <begin position="5"/>
        <end position="184"/>
    </location>
</feature>
<keyword evidence="2 5" id="KW-0808">Transferase</keyword>
<dbReference type="InterPro" id="IPR037171">
    <property type="entry name" value="NagB/RpiA_transferase-like"/>
</dbReference>
<dbReference type="GO" id="GO:0006083">
    <property type="term" value="P:acetate metabolic process"/>
    <property type="evidence" value="ECO:0007669"/>
    <property type="project" value="InterPro"/>
</dbReference>
<protein>
    <submittedName>
        <fullName evidence="5">4-hydroxybutyrate CoA-transferase</fullName>
    </submittedName>
</protein>
<evidence type="ECO:0000256" key="1">
    <source>
        <dbReference type="ARBA" id="ARBA00009632"/>
    </source>
</evidence>
<dbReference type="InterPro" id="IPR046433">
    <property type="entry name" value="ActCoA_hydro"/>
</dbReference>
<organism evidence="5 6">
    <name type="scientific">Lachnotalea glycerini</name>
    <dbReference type="NCBI Taxonomy" id="1763509"/>
    <lineage>
        <taxon>Bacteria</taxon>
        <taxon>Bacillati</taxon>
        <taxon>Bacillota</taxon>
        <taxon>Clostridia</taxon>
        <taxon>Lachnospirales</taxon>
        <taxon>Lachnospiraceae</taxon>
        <taxon>Lachnotalea</taxon>
    </lineage>
</organism>
<sequence length="438" mass="48311">MDWRKIYTSKLKTMEEAVKTIKSGDHVVIGHAVGEPVKLVDAMVDYAVKADLQAIEIYQQVDMGHSLYAQPGMEKHFREKSFFLGAKTRDCVNSGRGDFTPCYFYQTPDFYRNIKQPDVVLATLSLPDEDGYCSFGVSCDYTKPAAEVESAKLIAVLNPNMPRTLGDSFIHVSEIDVIVEDDTPIPELGLPKIGEVEMAIGEHIASLVNDGDCLQLGIGGIPDAVLKSLKDKKDLGIHSEMISDGVIDLYEKGVINCRAKNFNRDKMVVSFLMGTKRLYDFADDNPGIYMAPVDYVNHPVIIGKNDHLVSINSSVEVNLMGEACSEAMGLKQFSGIGGQVDFIRGASFSKGGRSILAFPSSARKGTISKIVPYLTKGGTVTTSRNDVDYIVTEYGIAKMKGNTLRERASQLIRIAAPQFRDALAEEFEKRFAERYQEV</sequence>
<dbReference type="RefSeq" id="WP_110291521.1">
    <property type="nucleotide sequence ID" value="NZ_QICS01000009.1"/>
</dbReference>
<dbReference type="Pfam" id="PF13336">
    <property type="entry name" value="AcetylCoA_hyd_C"/>
    <property type="match status" value="1"/>
</dbReference>
<dbReference type="PANTHER" id="PTHR21432">
    <property type="entry name" value="ACETYL-COA HYDROLASE-RELATED"/>
    <property type="match status" value="1"/>
</dbReference>
<gene>
    <name evidence="5" type="ORF">C8E03_10986</name>
</gene>
<dbReference type="InterPro" id="IPR003702">
    <property type="entry name" value="ActCoA_hydro_N"/>
</dbReference>
<dbReference type="InterPro" id="IPR038460">
    <property type="entry name" value="AcetylCoA_hyd_C_sf"/>
</dbReference>
<dbReference type="Gene3D" id="3.40.1080.20">
    <property type="entry name" value="Acetyl-CoA hydrolase/transferase C-terminal domain"/>
    <property type="match status" value="1"/>
</dbReference>
<evidence type="ECO:0000259" key="4">
    <source>
        <dbReference type="Pfam" id="PF13336"/>
    </source>
</evidence>
<proteinExistence type="inferred from homology"/>
<evidence type="ECO:0000313" key="5">
    <source>
        <dbReference type="EMBL" id="PXV87796.1"/>
    </source>
</evidence>
<dbReference type="PANTHER" id="PTHR21432:SF20">
    <property type="entry name" value="ACETYL-COA HYDROLASE"/>
    <property type="match status" value="1"/>
</dbReference>
<feature type="domain" description="Acetyl-CoA hydrolase/transferase C-terminal" evidence="4">
    <location>
        <begin position="274"/>
        <end position="426"/>
    </location>
</feature>
<accession>A0A318EPA1</accession>